<feature type="chain" id="PRO_5001950620" evidence="2">
    <location>
        <begin position="22"/>
        <end position="454"/>
    </location>
</feature>
<dbReference type="GeneID" id="43684529"/>
<dbReference type="RefSeq" id="WP_226978261.1">
    <property type="nucleotide sequence ID" value="NZ_CP061845.1"/>
</dbReference>
<reference evidence="3 4" key="1">
    <citation type="submission" date="2014-04" db="EMBL/GenBank/DDBJ databases">
        <title>Genome sequencing of Vibrio navarrensis strains.</title>
        <authorList>
            <person name="Gladney L.M."/>
            <person name="Katz L.S."/>
            <person name="Marino-Ramirez L."/>
            <person name="Jordan I.K."/>
        </authorList>
    </citation>
    <scope>NUCLEOTIDE SEQUENCE [LARGE SCALE GENOMIC DNA]</scope>
    <source>
        <strain evidence="3 4">ATCC 51183</strain>
    </source>
</reference>
<proteinExistence type="predicted"/>
<evidence type="ECO:0000256" key="1">
    <source>
        <dbReference type="SAM" id="Coils"/>
    </source>
</evidence>
<feature type="signal peptide" evidence="2">
    <location>
        <begin position="1"/>
        <end position="21"/>
    </location>
</feature>
<accession>A0A099LMX7</accession>
<dbReference type="eggNOG" id="ENOG50336U6">
    <property type="taxonomic scope" value="Bacteria"/>
</dbReference>
<dbReference type="EMBL" id="JMCG01000002">
    <property type="protein sequence ID" value="KGK08677.1"/>
    <property type="molecule type" value="Genomic_DNA"/>
</dbReference>
<evidence type="ECO:0000256" key="2">
    <source>
        <dbReference type="SAM" id="SignalP"/>
    </source>
</evidence>
<name>A0A099LMX7_9VIBR</name>
<dbReference type="AlphaFoldDB" id="A0A099LMX7"/>
<keyword evidence="2" id="KW-0732">Signal</keyword>
<evidence type="ECO:0000313" key="3">
    <source>
        <dbReference type="EMBL" id="KGK08677.1"/>
    </source>
</evidence>
<protein>
    <submittedName>
        <fullName evidence="3">DNA repair protein</fullName>
    </submittedName>
</protein>
<comment type="caution">
    <text evidence="3">The sequence shown here is derived from an EMBL/GenBank/DDBJ whole genome shotgun (WGS) entry which is preliminary data.</text>
</comment>
<sequence>MKKMKLALAVSMLLTIVGCQSTPEENATASETNQASQDTSAPFKGVQKSHKYWVETLAEVSALNIYAPENYRDLLNAWKEAGKIYAEIEKEPSLAGKSYSLFSSDTYAQAYDEQIKLVEQNYRALETLKQKADVILADSIAQMEYLDEIDAVSYYKADYDRLAVQYKKLFTYVVVDELQDAQAKQVEFLNNAKQLEIKVVKKIYILPLQQELKTLKKEDFNEVAPVSFATAENVVNIAANIAQTNPRDKTAIEQAVFNAKFEIEHVKQVTHQVKLLASVKSNRFESSVLEIENKLLAISKAVDGSDYRNVMLREQAEKILASVERMHAADKTSDLADEVAALKRTVAELNAKSSEQQKALEKASKREASLQAQIDREASHIKSLEELIANLKQQLALSQTIPAKNAADTPAQAETADVVEGVDAAVAEAPVAETPVVETEAAAVDEVVETTVAE</sequence>
<gene>
    <name evidence="3" type="ORF">EA26_15715</name>
</gene>
<evidence type="ECO:0000313" key="4">
    <source>
        <dbReference type="Proteomes" id="UP000029994"/>
    </source>
</evidence>
<feature type="coiled-coil region" evidence="1">
    <location>
        <begin position="332"/>
        <end position="401"/>
    </location>
</feature>
<dbReference type="STRING" id="29495.EA26_15715"/>
<keyword evidence="1" id="KW-0175">Coiled coil</keyword>
<dbReference type="PROSITE" id="PS51257">
    <property type="entry name" value="PROKAR_LIPOPROTEIN"/>
    <property type="match status" value="1"/>
</dbReference>
<keyword evidence="4" id="KW-1185">Reference proteome</keyword>
<organism evidence="3 4">
    <name type="scientific">Vibrio navarrensis</name>
    <dbReference type="NCBI Taxonomy" id="29495"/>
    <lineage>
        <taxon>Bacteria</taxon>
        <taxon>Pseudomonadati</taxon>
        <taxon>Pseudomonadota</taxon>
        <taxon>Gammaproteobacteria</taxon>
        <taxon>Vibrionales</taxon>
        <taxon>Vibrionaceae</taxon>
        <taxon>Vibrio</taxon>
    </lineage>
</organism>
<dbReference type="Proteomes" id="UP000029994">
    <property type="component" value="Unassembled WGS sequence"/>
</dbReference>